<dbReference type="Proteomes" id="UP000061382">
    <property type="component" value="Chromosome"/>
</dbReference>
<dbReference type="Pfam" id="PF26340">
    <property type="entry name" value="DNA-SBD_ScoMcrA"/>
    <property type="match status" value="1"/>
</dbReference>
<keyword evidence="3" id="KW-0540">Nuclease</keyword>
<feature type="domain" description="ScoMcrA-like DNA sulfur-binding" evidence="2">
    <location>
        <begin position="12"/>
        <end position="151"/>
    </location>
</feature>
<keyword evidence="3" id="KW-0378">Hydrolase</keyword>
<evidence type="ECO:0000259" key="2">
    <source>
        <dbReference type="Pfam" id="PF26340"/>
    </source>
</evidence>
<evidence type="ECO:0000313" key="3">
    <source>
        <dbReference type="EMBL" id="ALI98946.1"/>
    </source>
</evidence>
<dbReference type="STRING" id="512763.DC20_08095"/>
<dbReference type="Pfam" id="PF13391">
    <property type="entry name" value="HNH_2"/>
    <property type="match status" value="1"/>
</dbReference>
<proteinExistence type="predicted"/>
<reference evidence="3 4" key="1">
    <citation type="submission" date="2015-08" db="EMBL/GenBank/DDBJ databases">
        <title>Complete genome sequence of Rufibacter tibetensis strain 1351t, a radiation-resistant bacterium from tibet plateau.</title>
        <authorList>
            <person name="Dai J."/>
        </authorList>
    </citation>
    <scope>NUCLEOTIDE SEQUENCE [LARGE SCALE GENOMIC DNA]</scope>
    <source>
        <strain evidence="3 4">1351</strain>
    </source>
</reference>
<dbReference type="EMBL" id="CP012643">
    <property type="protein sequence ID" value="ALI98946.1"/>
    <property type="molecule type" value="Genomic_DNA"/>
</dbReference>
<feature type="domain" description="HNH nuclease" evidence="1">
    <location>
        <begin position="210"/>
        <end position="264"/>
    </location>
</feature>
<dbReference type="InterPro" id="IPR058813">
    <property type="entry name" value="DNA-SBD_ScoMcrA"/>
</dbReference>
<gene>
    <name evidence="3" type="ORF">DC20_08095</name>
</gene>
<dbReference type="AlphaFoldDB" id="A0A0P0CWI0"/>
<evidence type="ECO:0000259" key="1">
    <source>
        <dbReference type="Pfam" id="PF13391"/>
    </source>
</evidence>
<dbReference type="PIRSF" id="PIRSF030850">
    <property type="entry name" value="UCP030850"/>
    <property type="match status" value="1"/>
</dbReference>
<dbReference type="PATRIC" id="fig|512763.3.peg.1781"/>
<name>A0A0P0CWI0_9BACT</name>
<dbReference type="OrthoDB" id="67788at2"/>
<evidence type="ECO:0000313" key="4">
    <source>
        <dbReference type="Proteomes" id="UP000061382"/>
    </source>
</evidence>
<sequence>MSLLQDSLKLYLQKFTRLRQGVTKYGPAPHKPILLLSIIEQFEKGEIHQNQIFISPELVGVFKENFALLVTTGHNPDFFLPFYYLASEGFWFVKTLPGKELNAHIKSFNVLNSLVDFAYLADDLYALLQVPETRHLLKSALLQRYFPASTHQYQQSKTLGGYLHDLEKYILNEDFAIYTPLQQAIPDEEQVFVRGGLFKKLVPQVYNFTCCITGMRLISNHGFSMVDACHIVPFSRTNDDRVTNGLALCPNLHRAFDRGLITIDQQLKVVVSPAIAENEANAYALRKLEGKRLNLPFGAIHYPAFENLAWHREKVFKG</sequence>
<protein>
    <submittedName>
        <fullName evidence="3">Restriction endonuclease</fullName>
    </submittedName>
</protein>
<dbReference type="InterPro" id="IPR011396">
    <property type="entry name" value="PT_DNA_restrict"/>
</dbReference>
<dbReference type="InterPro" id="IPR003615">
    <property type="entry name" value="HNH_nuc"/>
</dbReference>
<keyword evidence="4" id="KW-1185">Reference proteome</keyword>
<dbReference type="RefSeq" id="WP_062543367.1">
    <property type="nucleotide sequence ID" value="NZ_CP012643.1"/>
</dbReference>
<organism evidence="3 4">
    <name type="scientific">Rufibacter tibetensis</name>
    <dbReference type="NCBI Taxonomy" id="512763"/>
    <lineage>
        <taxon>Bacteria</taxon>
        <taxon>Pseudomonadati</taxon>
        <taxon>Bacteroidota</taxon>
        <taxon>Cytophagia</taxon>
        <taxon>Cytophagales</taxon>
        <taxon>Hymenobacteraceae</taxon>
        <taxon>Rufibacter</taxon>
    </lineage>
</organism>
<keyword evidence="3" id="KW-0255">Endonuclease</keyword>
<dbReference type="GO" id="GO:0004519">
    <property type="term" value="F:endonuclease activity"/>
    <property type="evidence" value="ECO:0007669"/>
    <property type="project" value="UniProtKB-KW"/>
</dbReference>
<accession>A0A0P0CWI0</accession>
<dbReference type="KEGG" id="rti:DC20_08095"/>